<dbReference type="GeneID" id="82187597"/>
<dbReference type="KEGG" id="bcae:A4V03_10635"/>
<evidence type="ECO:0000313" key="2">
    <source>
        <dbReference type="Proteomes" id="UP000092631"/>
    </source>
</evidence>
<dbReference type="STRING" id="1796613.A4V03_10635"/>
<name>A0A1C7GZF0_9BACE</name>
<proteinExistence type="predicted"/>
<dbReference type="AlphaFoldDB" id="A0A1C7GZF0"/>
<gene>
    <name evidence="1" type="ORF">A4V03_10635</name>
</gene>
<protein>
    <submittedName>
        <fullName evidence="1">Uncharacterized protein</fullName>
    </submittedName>
</protein>
<accession>A0A1C7GZF0</accession>
<dbReference type="EMBL" id="CP015401">
    <property type="protein sequence ID" value="ANU57968.1"/>
    <property type="molecule type" value="Genomic_DNA"/>
</dbReference>
<organism evidence="1 2">
    <name type="scientific">Bacteroides caecimuris</name>
    <dbReference type="NCBI Taxonomy" id="1796613"/>
    <lineage>
        <taxon>Bacteria</taxon>
        <taxon>Pseudomonadati</taxon>
        <taxon>Bacteroidota</taxon>
        <taxon>Bacteroidia</taxon>
        <taxon>Bacteroidales</taxon>
        <taxon>Bacteroidaceae</taxon>
        <taxon>Bacteroides</taxon>
    </lineage>
</organism>
<reference evidence="2" key="1">
    <citation type="submission" date="2016-04" db="EMBL/GenBank/DDBJ databases">
        <title>Complete Genome Sequences of Twelve Strains of a Stable Defined Moderately Diverse Mouse Microbiota 2 (sDMDMm2).</title>
        <authorList>
            <person name="Uchimura Y."/>
            <person name="Wyss M."/>
            <person name="Brugiroux S."/>
            <person name="Limenitakis J.P."/>
            <person name="Stecher B."/>
            <person name="McCoy K.D."/>
            <person name="Macpherson A.J."/>
        </authorList>
    </citation>
    <scope>NUCLEOTIDE SEQUENCE [LARGE SCALE GENOMIC DNA]</scope>
    <source>
        <strain evidence="2">I48</strain>
    </source>
</reference>
<dbReference type="Proteomes" id="UP000092631">
    <property type="component" value="Chromosome"/>
</dbReference>
<sequence length="64" mass="7628">MSYITAERLGKVLIWAWNKYVKKTAIPYKKIDFHYSDWVFLLTGLVFFGIVLGITLLHFAFWRT</sequence>
<keyword evidence="2" id="KW-1185">Reference proteome</keyword>
<evidence type="ECO:0000313" key="1">
    <source>
        <dbReference type="EMBL" id="ANU57968.1"/>
    </source>
</evidence>
<dbReference type="OrthoDB" id="1032154at2"/>
<dbReference type="RefSeq" id="WP_016274261.1">
    <property type="nucleotide sequence ID" value="NZ_CP015401.2"/>
</dbReference>